<dbReference type="HOGENOM" id="CLU_049301_2_1_7"/>
<dbReference type="InterPro" id="IPR006016">
    <property type="entry name" value="UspA"/>
</dbReference>
<dbReference type="InterPro" id="IPR006015">
    <property type="entry name" value="Universal_stress_UspA"/>
</dbReference>
<reference evidence="3 4" key="1">
    <citation type="submission" date="2010-10" db="EMBL/GenBank/DDBJ databases">
        <authorList>
            <consortium name="The Broad Institute Genome Sequencing Platform"/>
            <person name="Ward D."/>
            <person name="Earl A."/>
            <person name="Feldgarden M."/>
            <person name="Young S.K."/>
            <person name="Gargeya S."/>
            <person name="Zeng Q."/>
            <person name="Alvarado L."/>
            <person name="Berlin A."/>
            <person name="Bochicchio J."/>
            <person name="Chapman S.B."/>
            <person name="Chen Z."/>
            <person name="Freedman E."/>
            <person name="Gellesch M."/>
            <person name="Goldberg J."/>
            <person name="Griggs A."/>
            <person name="Gujja S."/>
            <person name="Heilman E."/>
            <person name="Heiman D."/>
            <person name="Howarth C."/>
            <person name="Mehta T."/>
            <person name="Neiman D."/>
            <person name="Pearson M."/>
            <person name="Roberts A."/>
            <person name="Saif S."/>
            <person name="Shea T."/>
            <person name="Shenoy N."/>
            <person name="Sisk P."/>
            <person name="Stolte C."/>
            <person name="Sykes S."/>
            <person name="White J."/>
            <person name="Yandava C."/>
            <person name="Allen-Vercoe E."/>
            <person name="Sibley C."/>
            <person name="Ambrose C.E."/>
            <person name="Strauss J."/>
            <person name="Daigneault M."/>
            <person name="Haas B."/>
            <person name="Nusbaum C."/>
            <person name="Birren B."/>
        </authorList>
    </citation>
    <scope>NUCLEOTIDE SEQUENCE [LARGE SCALE GENOMIC DNA]</scope>
    <source>
        <strain evidence="3 4">3_1_6</strain>
    </source>
</reference>
<dbReference type="PANTHER" id="PTHR46268:SF22">
    <property type="entry name" value="SENSOR PROTEIN KDPD-RELATED"/>
    <property type="match status" value="1"/>
</dbReference>
<feature type="domain" description="UspA" evidence="2">
    <location>
        <begin position="163"/>
        <end position="297"/>
    </location>
</feature>
<dbReference type="AlphaFoldDB" id="E5Y4X9"/>
<dbReference type="CDD" id="cd00293">
    <property type="entry name" value="USP-like"/>
    <property type="match status" value="2"/>
</dbReference>
<evidence type="ECO:0000313" key="3">
    <source>
        <dbReference type="EMBL" id="EFV44947.1"/>
    </source>
</evidence>
<proteinExistence type="inferred from homology"/>
<name>E5Y4X9_BILW3</name>
<protein>
    <recommendedName>
        <fullName evidence="2">UspA domain-containing protein</fullName>
    </recommendedName>
</protein>
<dbReference type="Pfam" id="PF00582">
    <property type="entry name" value="Usp"/>
    <property type="match status" value="2"/>
</dbReference>
<dbReference type="OrthoDB" id="5512840at2"/>
<organism evidence="3 4">
    <name type="scientific">Bilophila wadsworthia (strain 3_1_6)</name>
    <dbReference type="NCBI Taxonomy" id="563192"/>
    <lineage>
        <taxon>Bacteria</taxon>
        <taxon>Pseudomonadati</taxon>
        <taxon>Thermodesulfobacteriota</taxon>
        <taxon>Desulfovibrionia</taxon>
        <taxon>Desulfovibrionales</taxon>
        <taxon>Desulfovibrionaceae</taxon>
        <taxon>Bilophila</taxon>
    </lineage>
</organism>
<feature type="domain" description="UspA" evidence="2">
    <location>
        <begin position="3"/>
        <end position="152"/>
    </location>
</feature>
<keyword evidence="4" id="KW-1185">Reference proteome</keyword>
<dbReference type="Proteomes" id="UP000006034">
    <property type="component" value="Unassembled WGS sequence"/>
</dbReference>
<dbReference type="STRING" id="563192.HMPREF0179_01242"/>
<dbReference type="InterPro" id="IPR014729">
    <property type="entry name" value="Rossmann-like_a/b/a_fold"/>
</dbReference>
<dbReference type="eggNOG" id="COG0589">
    <property type="taxonomic scope" value="Bacteria"/>
</dbReference>
<gene>
    <name evidence="3" type="ORF">HMPREF0179_01242</name>
</gene>
<comment type="similarity">
    <text evidence="1">Belongs to the universal stress protein A family.</text>
</comment>
<dbReference type="SUPFAM" id="SSF52402">
    <property type="entry name" value="Adenine nucleotide alpha hydrolases-like"/>
    <property type="match status" value="2"/>
</dbReference>
<dbReference type="EMBL" id="ADCP02000001">
    <property type="protein sequence ID" value="EFV44947.1"/>
    <property type="molecule type" value="Genomic_DNA"/>
</dbReference>
<dbReference type="PANTHER" id="PTHR46268">
    <property type="entry name" value="STRESS RESPONSE PROTEIN NHAX"/>
    <property type="match status" value="1"/>
</dbReference>
<reference evidence="3 4" key="2">
    <citation type="submission" date="2013-04" db="EMBL/GenBank/DDBJ databases">
        <title>The Genome Sequence of Bilophila wadsworthia 3_1_6.</title>
        <authorList>
            <consortium name="The Broad Institute Genomics Platform"/>
            <person name="Earl A."/>
            <person name="Ward D."/>
            <person name="Feldgarden M."/>
            <person name="Gevers D."/>
            <person name="Sibley C."/>
            <person name="Strauss J."/>
            <person name="Allen-Vercoe E."/>
            <person name="Walker B."/>
            <person name="Young S."/>
            <person name="Zeng Q."/>
            <person name="Gargeya S."/>
            <person name="Fitzgerald M."/>
            <person name="Haas B."/>
            <person name="Abouelleil A."/>
            <person name="Allen A.W."/>
            <person name="Alvarado L."/>
            <person name="Arachchi H.M."/>
            <person name="Berlin A.M."/>
            <person name="Chapman S.B."/>
            <person name="Gainer-Dewar J."/>
            <person name="Goldberg J."/>
            <person name="Griggs A."/>
            <person name="Gujja S."/>
            <person name="Hansen M."/>
            <person name="Howarth C."/>
            <person name="Imamovic A."/>
            <person name="Ireland A."/>
            <person name="Larimer J."/>
            <person name="McCowan C."/>
            <person name="Murphy C."/>
            <person name="Pearson M."/>
            <person name="Poon T.W."/>
            <person name="Priest M."/>
            <person name="Roberts A."/>
            <person name="Saif S."/>
            <person name="Shea T."/>
            <person name="Sisk P."/>
            <person name="Sykes S."/>
            <person name="Wortman J."/>
            <person name="Nusbaum C."/>
            <person name="Birren B."/>
        </authorList>
    </citation>
    <scope>NUCLEOTIDE SEQUENCE [LARGE SCALE GENOMIC DNA]</scope>
    <source>
        <strain evidence="3 4">3_1_6</strain>
    </source>
</reference>
<evidence type="ECO:0000256" key="1">
    <source>
        <dbReference type="ARBA" id="ARBA00008791"/>
    </source>
</evidence>
<dbReference type="PRINTS" id="PR01438">
    <property type="entry name" value="UNVRSLSTRESS"/>
</dbReference>
<dbReference type="GeneID" id="78086373"/>
<dbReference type="RefSeq" id="WP_005026228.1">
    <property type="nucleotide sequence ID" value="NZ_KE150238.1"/>
</dbReference>
<evidence type="ECO:0000259" key="2">
    <source>
        <dbReference type="Pfam" id="PF00582"/>
    </source>
</evidence>
<sequence length="305" mass="33645">MLFKNILFASSGTAGSDNAAKLAFGLAEKQQAELTLYHCCGVPSRGFTTNVTDTRSGSLEQPDEAYQEMVREELNTAYAYQIEACTRPFRMELSVGMPSTEILRYARQIKPDLIVMGASSAASDPNAARMRSIVGNTVRAVAKKAPCPVLIVNRPCTTCWHLFSNIVFCTDFSEAANHAFRFALNTARQLNAKLYITHAVDITSIQGMTMDQSEIERHTEQMREKIDKLYLSKLDGFANAEVIVREGIPYVEILKVARENEADLIVMAHHSSDLSDDDADIGSTVEQVVLRSACPVASVTRPEAR</sequence>
<comment type="caution">
    <text evidence="3">The sequence shown here is derived from an EMBL/GenBank/DDBJ whole genome shotgun (WGS) entry which is preliminary data.</text>
</comment>
<evidence type="ECO:0000313" key="4">
    <source>
        <dbReference type="Proteomes" id="UP000006034"/>
    </source>
</evidence>
<accession>E5Y4X9</accession>
<dbReference type="Gene3D" id="3.40.50.620">
    <property type="entry name" value="HUPs"/>
    <property type="match status" value="2"/>
</dbReference>